<reference evidence="1 2" key="1">
    <citation type="submission" date="2015-12" db="EMBL/GenBank/DDBJ databases">
        <title>Draft genome of the nematode, Onchocerca flexuosa.</title>
        <authorList>
            <person name="Mitreva M."/>
        </authorList>
    </citation>
    <scope>NUCLEOTIDE SEQUENCE [LARGE SCALE GENOMIC DNA]</scope>
    <source>
        <strain evidence="1">Red Deer</strain>
    </source>
</reference>
<evidence type="ECO:0000313" key="2">
    <source>
        <dbReference type="Proteomes" id="UP000242913"/>
    </source>
</evidence>
<evidence type="ECO:0000313" key="1">
    <source>
        <dbReference type="EMBL" id="OZC08296.1"/>
    </source>
</evidence>
<proteinExistence type="predicted"/>
<accession>A0A238BTR9</accession>
<gene>
    <name evidence="1" type="ORF">X798_04647</name>
</gene>
<sequence>MLTGAFRIIMLAKLIIFPYFYQKLAKPDYRDCRLLEKEKMKLLCLDYTIKRIIIEEELSRFRFLKHLFLPSSRSCLLSNANISVNVNFVKYCANIYCAALNSTIKMIYKVLKTVIITVTVFIDNDVNWGDIPQSIWKCISFHSPKFDNDTNS</sequence>
<keyword evidence="2" id="KW-1185">Reference proteome</keyword>
<dbReference type="Proteomes" id="UP000242913">
    <property type="component" value="Unassembled WGS sequence"/>
</dbReference>
<dbReference type="EMBL" id="KZ270010">
    <property type="protein sequence ID" value="OZC08296.1"/>
    <property type="molecule type" value="Genomic_DNA"/>
</dbReference>
<name>A0A238BTR9_9BILA</name>
<organism evidence="1 2">
    <name type="scientific">Onchocerca flexuosa</name>
    <dbReference type="NCBI Taxonomy" id="387005"/>
    <lineage>
        <taxon>Eukaryota</taxon>
        <taxon>Metazoa</taxon>
        <taxon>Ecdysozoa</taxon>
        <taxon>Nematoda</taxon>
        <taxon>Chromadorea</taxon>
        <taxon>Rhabditida</taxon>
        <taxon>Spirurina</taxon>
        <taxon>Spiruromorpha</taxon>
        <taxon>Filarioidea</taxon>
        <taxon>Onchocercidae</taxon>
        <taxon>Onchocerca</taxon>
    </lineage>
</organism>
<protein>
    <submittedName>
        <fullName evidence="1">Uncharacterized protein</fullName>
    </submittedName>
</protein>
<dbReference type="AlphaFoldDB" id="A0A238BTR9"/>